<feature type="region of interest" description="Disordered" evidence="1">
    <location>
        <begin position="374"/>
        <end position="399"/>
    </location>
</feature>
<dbReference type="EMBL" id="RRYP01000594">
    <property type="protein sequence ID" value="TNV87175.1"/>
    <property type="molecule type" value="Genomic_DNA"/>
</dbReference>
<dbReference type="OrthoDB" id="10679544at2759"/>
<feature type="compositionally biased region" description="Basic residues" evidence="1">
    <location>
        <begin position="502"/>
        <end position="512"/>
    </location>
</feature>
<feature type="compositionally biased region" description="Polar residues" evidence="1">
    <location>
        <begin position="590"/>
        <end position="608"/>
    </location>
</feature>
<name>A0A8J8P7C5_HALGN</name>
<evidence type="ECO:0008006" key="4">
    <source>
        <dbReference type="Google" id="ProtNLM"/>
    </source>
</evidence>
<feature type="region of interest" description="Disordered" evidence="1">
    <location>
        <begin position="481"/>
        <end position="529"/>
    </location>
</feature>
<evidence type="ECO:0000313" key="3">
    <source>
        <dbReference type="Proteomes" id="UP000785679"/>
    </source>
</evidence>
<sequence>MQGIKLTNNGIGILKVVKKVQHNHLANKSSTPQDSRVLYCPYSVQKDISTRFDFLKKSEQNLYSVLVSLPFLDDFEQFEKSLREVQQIPWGSPNLENLKVYLKDLEKDKYLWAIAYRSILVKDYAINKKLISQGLHIGSIFTGDLSACQRNVSVDCAMSNNFLLNSMGDFSPKECFKALQRLEENDVSFTNESKIVAAATLPALEANDVYKHFIASSHTVYIQQRFKYQMQKGMHYIVLESNSDQLDQIPKAKQWIVRNKEGSLKFNVTTHQITQQILGASKETTTIIQCDCGFSSISGIPCSHEFCVQHYLWHNALKNFQTPPHVLKIKQRWLQAYEDYYKGKLHEPPGGLMYEHKQLNFNLKHAQNAQQTKSAGKVAVCKNQRKRNQKQVEGLTPTKTKVTNAQHNEEVFDVPEDDAFSEDCELLISNAQSESDLQIQLNQHSSNSSVQKQKPRSSNKISIKMPTFSLNEFSASHKLSPLKIMNKKEKKPKVDKTEKKLIGKRRSGKRKREEKDSENEYANSAEEREKDIKEGLKDVAYKKRVIAGTAPSKVEVIEAIQSETESKKSLRRSRRQAKHDNKIKIKIDQQKLSQTLSTQPSNPTSIGPSQAKVINPKHRFNPKQSQNSILSQCSGSSQIPSIMTGSSQFTYSFSQAGQRDDADSILNLDDILKESEDPEKPPSSLEKWAGPNIFRDIVIQKPKYHSGVKIGLGQSQDDNPSQRTLIFINTQNTQVQPCSQQA</sequence>
<gene>
    <name evidence="2" type="ORF">FGO68_gene17267</name>
</gene>
<evidence type="ECO:0000313" key="2">
    <source>
        <dbReference type="EMBL" id="TNV87175.1"/>
    </source>
</evidence>
<dbReference type="AlphaFoldDB" id="A0A8J8P7C5"/>
<feature type="region of interest" description="Disordered" evidence="1">
    <location>
        <begin position="563"/>
        <end position="609"/>
    </location>
</feature>
<feature type="compositionally biased region" description="Basic and acidic residues" evidence="1">
    <location>
        <begin position="578"/>
        <end position="589"/>
    </location>
</feature>
<protein>
    <recommendedName>
        <fullName evidence="4">SWIM-type domain-containing protein</fullName>
    </recommendedName>
</protein>
<dbReference type="Proteomes" id="UP000785679">
    <property type="component" value="Unassembled WGS sequence"/>
</dbReference>
<proteinExistence type="predicted"/>
<feature type="region of interest" description="Disordered" evidence="1">
    <location>
        <begin position="442"/>
        <end position="463"/>
    </location>
</feature>
<evidence type="ECO:0000256" key="1">
    <source>
        <dbReference type="SAM" id="MobiDB-lite"/>
    </source>
</evidence>
<reference evidence="2" key="1">
    <citation type="submission" date="2019-06" db="EMBL/GenBank/DDBJ databases">
        <authorList>
            <person name="Zheng W."/>
        </authorList>
    </citation>
    <scope>NUCLEOTIDE SEQUENCE</scope>
    <source>
        <strain evidence="2">QDHG01</strain>
    </source>
</reference>
<feature type="compositionally biased region" description="Polar residues" evidence="1">
    <location>
        <begin position="442"/>
        <end position="461"/>
    </location>
</feature>
<accession>A0A8J8P7C5</accession>
<comment type="caution">
    <text evidence="2">The sequence shown here is derived from an EMBL/GenBank/DDBJ whole genome shotgun (WGS) entry which is preliminary data.</text>
</comment>
<keyword evidence="3" id="KW-1185">Reference proteome</keyword>
<organism evidence="2 3">
    <name type="scientific">Halteria grandinella</name>
    <dbReference type="NCBI Taxonomy" id="5974"/>
    <lineage>
        <taxon>Eukaryota</taxon>
        <taxon>Sar</taxon>
        <taxon>Alveolata</taxon>
        <taxon>Ciliophora</taxon>
        <taxon>Intramacronucleata</taxon>
        <taxon>Spirotrichea</taxon>
        <taxon>Stichotrichia</taxon>
        <taxon>Sporadotrichida</taxon>
        <taxon>Halteriidae</taxon>
        <taxon>Halteria</taxon>
    </lineage>
</organism>
<feature type="compositionally biased region" description="Basic and acidic residues" evidence="1">
    <location>
        <begin position="492"/>
        <end position="501"/>
    </location>
</feature>